<dbReference type="Pfam" id="PF00439">
    <property type="entry name" value="Bromodomain"/>
    <property type="match status" value="1"/>
</dbReference>
<feature type="compositionally biased region" description="Acidic residues" evidence="3">
    <location>
        <begin position="44"/>
        <end position="53"/>
    </location>
</feature>
<dbReference type="InterPro" id="IPR036427">
    <property type="entry name" value="Bromodomain-like_sf"/>
</dbReference>
<dbReference type="CDD" id="cd04369">
    <property type="entry name" value="Bromodomain"/>
    <property type="match status" value="1"/>
</dbReference>
<evidence type="ECO:0000256" key="2">
    <source>
        <dbReference type="SAM" id="Coils"/>
    </source>
</evidence>
<dbReference type="EMBL" id="JAULJE010000015">
    <property type="protein sequence ID" value="KAK1334509.1"/>
    <property type="molecule type" value="Genomic_DNA"/>
</dbReference>
<evidence type="ECO:0000256" key="3">
    <source>
        <dbReference type="SAM" id="MobiDB-lite"/>
    </source>
</evidence>
<sequence>MEPAREEERPPPAVEEEDEEEVAAAARASGPARRRSASSREDADGPEEEEEAEEAAKVGGSGCKEQELSYELQQGYRILGEFLQEKHRGLTAPFLQPLGGVAAGEEEAAAEGPRGGGRGSRSLPQHPGQGMCLLKMEEKFSSGQYGGITEFVADFRLMLEMCYRLHGVDHWISRQGQKLEMMLEQKLALLSRGWARGRGASLIGAESVLEKPGRSSRSARGPAGVWCGRTNPAPRWEEAEKEAQARPNERLICTNLDELRDLITKIENELKDLENSRKKSVSNVPNISRLPTPSLCYRSQHYAGAVMPISDYCSRMELFFSCKIKSKGFTFKIVFLGQMVSSEASCKELHSTLIRLLNELLPWEPKLMKAFQRNSGSTVQPEAGLTAGECSCGGGSFSHLHGSATRRQVQRGRDEQEWRGASPGSGSSLAACHFTHCYIPQGVPDCERAQARLRDPLVHECVHRASSIVNNIAVTMSRLKKDYDDFRRQPDHDKFTRELWTTEEGEGDPGKNLLKLKSSIDSTEPLDILEKDHFDSDDMKLSEIEFPMARSKLLKKELPSKDILKTLPKSLKRQSKQTSHLDDSTKELSPRKKAKLSTNETTFENAEDDMQIDYLNESKHTEPLFPESFASLDSTPVSTLQKGTKPIQALLATNIGNKVTLTNQLPPSTGKSASVVEKPVISPPEASPIKPALTCHTSTKGPLQMVYKTPCGQWLPIDLHNSSVKIQMQPMLDPKTGEKIMQQVLILPKNFVIHHKEGKAVAKEIPPLQQKDTEQHGLSFQQTANVNSSSATVLVKSTGVVSSTHLPNAVFNKTITPLSNVNSARPQPLSPVTSISNLLPPVKNSQSEVGKVKNAVSATTFPHPIASPTISSIVQPLLSTTTLSGSTNPGSSLNSFAQQTSDSSEAKQELKTVCIRDSQSILVRTRGGNTGVVKVQTNTDQNSPNSLSSSSVFTFAPQLQAFLVPKSTTSSSSAFSPVAGMTTTSSLPPFGQTPTSASIPAGFNPSVGKNLKLTLGQPLVSGNLGHMIEKTSHMPSSPLKSSISSSTLLSSTANSSVSVISLPPGNFGQTNANAIHTPNKQQQADYITKSYPVTRSEATVATNGDVISGTTVQKVMLVSAPSVLSSGSGTPINVTPAPTPTGVSAQKLVFINAPVSSGTSTIVAEPLKTTPPLNKTYVKTPEQPQIVLIPSTVGAPMKINSSTTVSQIKDVKIGLNIGQAIVNTSGSVPAIPSINILQNVTPKGEEKSTKGYVLPLSTSGNSIPVSSNFVSQNITPVNESVVSATRAVNMFSVTGANVSLGSLSVTSTSASVGTRPPVLVSGNDTSSRIMPILSNRLCTSNLGNTVAISTVKTGHLASSVLISTTQPTVSPKCLTSALQIPVNVALPTPVTISPKINTVPQVATVSGATRSVSLSKRQSQTSVQFQSPGISATVPTNMNTNKPQTELPSLSPSPSKIVNISNVASLPNQPISPALVKSTSSYSSTPGGSAIHTATAPSHVTSVVESQFSEPCIQQKIVINTSTPLAPGTQIMINGTRFIVPPQGLGAGSHVLLISSNPKYGPPLVLNSGQSIQPTPVDNPVQKTTLASNNLNGQPIKQSLRTSTKIVNSLGNASSLPTVHTQPQIINTTAQVSVPPPVPAVSLTSVIKSPPSTLLAKTSLVSAICSSNPPLPSNTSVFHLDTSVKKLLVSPEGAILNTISTPASKVSSLSSSLSQIVVSASRKPASVFPAFQSSGLEKPDTAAS</sequence>
<evidence type="ECO:0000256" key="1">
    <source>
        <dbReference type="ARBA" id="ARBA00023117"/>
    </source>
</evidence>
<feature type="domain" description="Bromo" evidence="4">
    <location>
        <begin position="68"/>
        <end position="192"/>
    </location>
</feature>
<name>A0AA40HNG6_CNENI</name>
<evidence type="ECO:0000313" key="5">
    <source>
        <dbReference type="EMBL" id="KAK1334509.1"/>
    </source>
</evidence>
<accession>A0AA40HNG6</accession>
<dbReference type="SUPFAM" id="SSF47370">
    <property type="entry name" value="Bromodomain"/>
    <property type="match status" value="1"/>
</dbReference>
<feature type="region of interest" description="Disordered" evidence="3">
    <location>
        <begin position="1424"/>
        <end position="1453"/>
    </location>
</feature>
<protein>
    <recommendedName>
        <fullName evidence="4">Bromo domain-containing protein</fullName>
    </recommendedName>
</protein>
<keyword evidence="1" id="KW-0103">Bromodomain</keyword>
<proteinExistence type="predicted"/>
<feature type="region of interest" description="Disordered" evidence="3">
    <location>
        <begin position="566"/>
        <end position="599"/>
    </location>
</feature>
<reference evidence="5" key="1">
    <citation type="submission" date="2023-06" db="EMBL/GenBank/DDBJ databases">
        <title>Reference genome for the Northern bat (Eptesicus nilssonii), a most northern bat species.</title>
        <authorList>
            <person name="Laine V.N."/>
            <person name="Pulliainen A.T."/>
            <person name="Lilley T.M."/>
        </authorList>
    </citation>
    <scope>NUCLEOTIDE SEQUENCE</scope>
    <source>
        <strain evidence="5">BLF_Eptnil</strain>
        <tissue evidence="5">Kidney</tissue>
    </source>
</reference>
<comment type="caution">
    <text evidence="5">The sequence shown here is derived from an EMBL/GenBank/DDBJ whole genome shotgun (WGS) entry which is preliminary data.</text>
</comment>
<dbReference type="InterPro" id="IPR001487">
    <property type="entry name" value="Bromodomain"/>
</dbReference>
<keyword evidence="6" id="KW-1185">Reference proteome</keyword>
<feature type="compositionally biased region" description="Basic and acidic residues" evidence="3">
    <location>
        <begin position="1"/>
        <end position="10"/>
    </location>
</feature>
<dbReference type="PANTHER" id="PTHR31095:SF3">
    <property type="entry name" value="RIKEN CDNA 9930021J03 GENE"/>
    <property type="match status" value="1"/>
</dbReference>
<dbReference type="InterPro" id="IPR040214">
    <property type="entry name" value="BRD10"/>
</dbReference>
<evidence type="ECO:0000313" key="6">
    <source>
        <dbReference type="Proteomes" id="UP001177744"/>
    </source>
</evidence>
<feature type="compositionally biased region" description="Basic and acidic residues" evidence="3">
    <location>
        <begin position="579"/>
        <end position="590"/>
    </location>
</feature>
<feature type="compositionally biased region" description="Low complexity" evidence="3">
    <location>
        <begin position="883"/>
        <end position="895"/>
    </location>
</feature>
<gene>
    <name evidence="5" type="ORF">QTO34_005515</name>
</gene>
<feature type="region of interest" description="Disordered" evidence="3">
    <location>
        <begin position="1"/>
        <end position="63"/>
    </location>
</feature>
<dbReference type="Gene3D" id="1.20.920.10">
    <property type="entry name" value="Bromodomain-like"/>
    <property type="match status" value="1"/>
</dbReference>
<feature type="coiled-coil region" evidence="2">
    <location>
        <begin position="256"/>
        <end position="283"/>
    </location>
</feature>
<dbReference type="SMART" id="SM00297">
    <property type="entry name" value="BROMO"/>
    <property type="match status" value="1"/>
</dbReference>
<keyword evidence="2" id="KW-0175">Coiled coil</keyword>
<organism evidence="5 6">
    <name type="scientific">Cnephaeus nilssonii</name>
    <name type="common">Northern bat</name>
    <name type="synonym">Eptesicus nilssonii</name>
    <dbReference type="NCBI Taxonomy" id="3371016"/>
    <lineage>
        <taxon>Eukaryota</taxon>
        <taxon>Metazoa</taxon>
        <taxon>Chordata</taxon>
        <taxon>Craniata</taxon>
        <taxon>Vertebrata</taxon>
        <taxon>Euteleostomi</taxon>
        <taxon>Mammalia</taxon>
        <taxon>Eutheria</taxon>
        <taxon>Laurasiatheria</taxon>
        <taxon>Chiroptera</taxon>
        <taxon>Yangochiroptera</taxon>
        <taxon>Vespertilionidae</taxon>
        <taxon>Cnephaeus</taxon>
    </lineage>
</organism>
<dbReference type="PANTHER" id="PTHR31095">
    <property type="entry name" value="RIKEN CDNA 9930021J03 GENE"/>
    <property type="match status" value="1"/>
</dbReference>
<feature type="region of interest" description="Disordered" evidence="3">
    <location>
        <begin position="883"/>
        <end position="902"/>
    </location>
</feature>
<feature type="region of interest" description="Disordered" evidence="3">
    <location>
        <begin position="104"/>
        <end position="129"/>
    </location>
</feature>
<dbReference type="Proteomes" id="UP001177744">
    <property type="component" value="Unassembled WGS sequence"/>
</dbReference>
<evidence type="ECO:0000259" key="4">
    <source>
        <dbReference type="SMART" id="SM00297"/>
    </source>
</evidence>